<dbReference type="AlphaFoldDB" id="A0AAW0G8A4"/>
<sequence length="218" mass="24567">MPSNHGPTQSPIPQREPNNIYPESPSSGPDLSSVIDSLFDVAKDASDTEGDDSILHGEYTGDSEDEDFKGYVNLCTDCDDCRAKHRARDERIGRVLVLAHPDDECITTRYCDTEGDPSYITKWDQPHHATPIGQRPYKSWPLPDGEGHPIRSLSHGQQTTTHNVVQSMTYPTHRVVDDYDAVIYFENTLQNIWVGFYQARDAPRLRTIQSLPAQQGRQ</sequence>
<accession>A0AAW0G8A4</accession>
<keyword evidence="3" id="KW-1185">Reference proteome</keyword>
<feature type="compositionally biased region" description="Polar residues" evidence="1">
    <location>
        <begin position="1"/>
        <end position="12"/>
    </location>
</feature>
<feature type="region of interest" description="Disordered" evidence="1">
    <location>
        <begin position="1"/>
        <end position="62"/>
    </location>
</feature>
<protein>
    <submittedName>
        <fullName evidence="2">Uncharacterized protein</fullName>
    </submittedName>
</protein>
<name>A0AAW0G8A4_9APHY</name>
<evidence type="ECO:0000313" key="3">
    <source>
        <dbReference type="Proteomes" id="UP001385951"/>
    </source>
</evidence>
<organism evidence="2 3">
    <name type="scientific">Cerrena zonata</name>
    <dbReference type="NCBI Taxonomy" id="2478898"/>
    <lineage>
        <taxon>Eukaryota</taxon>
        <taxon>Fungi</taxon>
        <taxon>Dikarya</taxon>
        <taxon>Basidiomycota</taxon>
        <taxon>Agaricomycotina</taxon>
        <taxon>Agaricomycetes</taxon>
        <taxon>Polyporales</taxon>
        <taxon>Cerrenaceae</taxon>
        <taxon>Cerrena</taxon>
    </lineage>
</organism>
<dbReference type="Proteomes" id="UP001385951">
    <property type="component" value="Unassembled WGS sequence"/>
</dbReference>
<comment type="caution">
    <text evidence="2">The sequence shown here is derived from an EMBL/GenBank/DDBJ whole genome shotgun (WGS) entry which is preliminary data.</text>
</comment>
<evidence type="ECO:0000256" key="1">
    <source>
        <dbReference type="SAM" id="MobiDB-lite"/>
    </source>
</evidence>
<gene>
    <name evidence="2" type="ORF">QCA50_007637</name>
</gene>
<proteinExistence type="predicted"/>
<dbReference type="EMBL" id="JASBNA010000009">
    <property type="protein sequence ID" value="KAK7688946.1"/>
    <property type="molecule type" value="Genomic_DNA"/>
</dbReference>
<evidence type="ECO:0000313" key="2">
    <source>
        <dbReference type="EMBL" id="KAK7688946.1"/>
    </source>
</evidence>
<reference evidence="2 3" key="1">
    <citation type="submission" date="2022-09" db="EMBL/GenBank/DDBJ databases">
        <authorList>
            <person name="Palmer J.M."/>
        </authorList>
    </citation>
    <scope>NUCLEOTIDE SEQUENCE [LARGE SCALE GENOMIC DNA]</scope>
    <source>
        <strain evidence="2 3">DSM 7382</strain>
    </source>
</reference>